<keyword evidence="3" id="KW-1185">Reference proteome</keyword>
<dbReference type="KEGG" id="vbh:CMV30_11265"/>
<dbReference type="InterPro" id="IPR013424">
    <property type="entry name" value="Ice-binding_C"/>
</dbReference>
<dbReference type="NCBIfam" id="TIGR02595">
    <property type="entry name" value="PEP_CTERM"/>
    <property type="match status" value="1"/>
</dbReference>
<dbReference type="EMBL" id="CP023344">
    <property type="protein sequence ID" value="ATC64485.1"/>
    <property type="molecule type" value="Genomic_DNA"/>
</dbReference>
<dbReference type="SUPFAM" id="SSF63825">
    <property type="entry name" value="YWTD domain"/>
    <property type="match status" value="1"/>
</dbReference>
<reference evidence="2 3" key="1">
    <citation type="submission" date="2017-09" db="EMBL/GenBank/DDBJ databases">
        <title>Complete genome sequence of Verrucomicrobial strain HZ-65, isolated from freshwater.</title>
        <authorList>
            <person name="Choi A."/>
        </authorList>
    </citation>
    <scope>NUCLEOTIDE SEQUENCE [LARGE SCALE GENOMIC DNA]</scope>
    <source>
        <strain evidence="2 3">HZ-65</strain>
    </source>
</reference>
<dbReference type="OrthoDB" id="6194590at2"/>
<dbReference type="RefSeq" id="WP_096056117.1">
    <property type="nucleotide sequence ID" value="NZ_CP023344.1"/>
</dbReference>
<evidence type="ECO:0000313" key="3">
    <source>
        <dbReference type="Proteomes" id="UP000217265"/>
    </source>
</evidence>
<gene>
    <name evidence="2" type="ORF">CMV30_11265</name>
</gene>
<feature type="signal peptide" evidence="1">
    <location>
        <begin position="1"/>
        <end position="30"/>
    </location>
</feature>
<accession>A0A290Q723</accession>
<evidence type="ECO:0000256" key="1">
    <source>
        <dbReference type="SAM" id="SignalP"/>
    </source>
</evidence>
<proteinExistence type="predicted"/>
<feature type="chain" id="PRO_5012832371" description="PEP-CTERM protein-sorting domain-containing protein" evidence="1">
    <location>
        <begin position="31"/>
        <end position="289"/>
    </location>
</feature>
<dbReference type="Proteomes" id="UP000217265">
    <property type="component" value="Chromosome"/>
</dbReference>
<evidence type="ECO:0008006" key="4">
    <source>
        <dbReference type="Google" id="ProtNLM"/>
    </source>
</evidence>
<protein>
    <recommendedName>
        <fullName evidence="4">PEP-CTERM protein-sorting domain-containing protein</fullName>
    </recommendedName>
</protein>
<name>A0A290Q723_9BACT</name>
<dbReference type="AlphaFoldDB" id="A0A290Q723"/>
<organism evidence="2 3">
    <name type="scientific">Nibricoccus aquaticus</name>
    <dbReference type="NCBI Taxonomy" id="2576891"/>
    <lineage>
        <taxon>Bacteria</taxon>
        <taxon>Pseudomonadati</taxon>
        <taxon>Verrucomicrobiota</taxon>
        <taxon>Opitutia</taxon>
        <taxon>Opitutales</taxon>
        <taxon>Opitutaceae</taxon>
        <taxon>Nibricoccus</taxon>
    </lineage>
</organism>
<keyword evidence="1" id="KW-0732">Signal</keyword>
<sequence length="289" mass="29880">MNFYSSRLRRLFAAGAVAAGLGFTASSSHAETLYGLTFFDNQLISVDTTTGAGSLIAPLSESVSGYGLAFRGSSLYTFDSVMNRVREIDIMNGQLTSSIDVGFSNLIGEGDIAFRSDGIGFLSSALNATTFEPTNDLFSFDVTLGTSTRIGTTSVVLDGMAFNGGNLYGIGQEGDAGLYLVNQTTAELTLIGLLGIKADSPFGALAFGADGALYTSVNDRLYMVDAMTGVAAEIDPLVLDIGFSSVSGLAAMAGASGAVPEPSTYGLMSAGACLVLVYLKRRKQSKAAA</sequence>
<evidence type="ECO:0000313" key="2">
    <source>
        <dbReference type="EMBL" id="ATC64485.1"/>
    </source>
</evidence>